<evidence type="ECO:0000256" key="7">
    <source>
        <dbReference type="SAM" id="Coils"/>
    </source>
</evidence>
<proteinExistence type="inferred from homology"/>
<evidence type="ECO:0000256" key="9">
    <source>
        <dbReference type="SAM" id="Phobius"/>
    </source>
</evidence>
<dbReference type="CDD" id="cd14660">
    <property type="entry name" value="E2F_DD"/>
    <property type="match status" value="1"/>
</dbReference>
<feature type="compositionally biased region" description="Polar residues" evidence="8">
    <location>
        <begin position="152"/>
        <end position="170"/>
    </location>
</feature>
<comment type="similarity">
    <text evidence="1 6">Belongs to the E2F/DP family.</text>
</comment>
<dbReference type="InterPro" id="IPR032198">
    <property type="entry name" value="E2F_CC-MB"/>
</dbReference>
<dbReference type="GO" id="GO:0090575">
    <property type="term" value="C:RNA polymerase II transcription regulator complex"/>
    <property type="evidence" value="ECO:0007669"/>
    <property type="project" value="TreeGrafter"/>
</dbReference>
<keyword evidence="2 6" id="KW-0805">Transcription regulation</keyword>
<feature type="compositionally biased region" description="Pro residues" evidence="8">
    <location>
        <begin position="13"/>
        <end position="23"/>
    </location>
</feature>
<dbReference type="InterPro" id="IPR015633">
    <property type="entry name" value="E2F"/>
</dbReference>
<dbReference type="GO" id="GO:0000978">
    <property type="term" value="F:RNA polymerase II cis-regulatory region sequence-specific DNA binding"/>
    <property type="evidence" value="ECO:0007669"/>
    <property type="project" value="InterPro"/>
</dbReference>
<comment type="subcellular location">
    <subcellularLocation>
        <location evidence="6">Nucleus</location>
    </subcellularLocation>
</comment>
<dbReference type="OrthoDB" id="1743261at2759"/>
<dbReference type="Pfam" id="PF16421">
    <property type="entry name" value="E2F_CC-MB"/>
    <property type="match status" value="1"/>
</dbReference>
<evidence type="ECO:0000313" key="11">
    <source>
        <dbReference type="EMBL" id="KAG6772416.1"/>
    </source>
</evidence>
<organism evidence="11 12">
    <name type="scientific">Populus tomentosa</name>
    <name type="common">Chinese white poplar</name>
    <dbReference type="NCBI Taxonomy" id="118781"/>
    <lineage>
        <taxon>Eukaryota</taxon>
        <taxon>Viridiplantae</taxon>
        <taxon>Streptophyta</taxon>
        <taxon>Embryophyta</taxon>
        <taxon>Tracheophyta</taxon>
        <taxon>Spermatophyta</taxon>
        <taxon>Magnoliopsida</taxon>
        <taxon>eudicotyledons</taxon>
        <taxon>Gunneridae</taxon>
        <taxon>Pentapetalae</taxon>
        <taxon>rosids</taxon>
        <taxon>fabids</taxon>
        <taxon>Malpighiales</taxon>
        <taxon>Salicaceae</taxon>
        <taxon>Saliceae</taxon>
        <taxon>Populus</taxon>
    </lineage>
</organism>
<evidence type="ECO:0000256" key="8">
    <source>
        <dbReference type="SAM" id="MobiDB-lite"/>
    </source>
</evidence>
<sequence>MSGGAKASTRPAAAPPPSRPIQPPLTRQLAFATMKPSFVPPDDYHRFSSPSTSKVTADRDAEAIVVRSPGIRIVSHYPNHVWAGRLQMERKIREGMGFGLAIIYLCVLPSSLYKKGLLVLIVSYNFLIVAVVVMEFEGMQLKRKSALDDNGVGSSNCASSPGSTSISNIPFRTPVSAKGGRTYNKSKASKGSGAGPQTPVSKADCASPLTPAGSCRYDSSLGLLTKRFVDLFKHADDGILDLNNAAEILEVQKRRIYDITNVLEGIGLIEKTLKNRIRWKGIDASRPGQVEGDATLLQAEIAKLTMEERTLDDQIREMQERLRDLSEDENNQKRLFVTEEDIKSLPCFLNETLIAIKAPHGTTLEVPDPDEAVDYPQRRYRIILRSAMGPIDVYLVSQFEENFEEMNNVEASVSIPLASISASHGNPMTEMTTDVRTQERSGSLAQQAQTMFSDPNATQELGGMMKIVPSDIHDDSDYWLLSDAGISITDMWKTDSNIEWADFGVTDVQTPRTQTPLHGITEVPPGV</sequence>
<evidence type="ECO:0000256" key="2">
    <source>
        <dbReference type="ARBA" id="ARBA00023015"/>
    </source>
</evidence>
<evidence type="ECO:0000256" key="5">
    <source>
        <dbReference type="ARBA" id="ARBA00023306"/>
    </source>
</evidence>
<evidence type="ECO:0000256" key="4">
    <source>
        <dbReference type="ARBA" id="ARBA00023163"/>
    </source>
</evidence>
<name>A0A8X8CQZ0_POPTO</name>
<keyword evidence="9" id="KW-0812">Transmembrane</keyword>
<dbReference type="SMART" id="SM01372">
    <property type="entry name" value="E2F_TDP"/>
    <property type="match status" value="1"/>
</dbReference>
<evidence type="ECO:0000256" key="3">
    <source>
        <dbReference type="ARBA" id="ARBA00023125"/>
    </source>
</evidence>
<dbReference type="PANTHER" id="PTHR12081">
    <property type="entry name" value="TRANSCRIPTION FACTOR E2F"/>
    <property type="match status" value="1"/>
</dbReference>
<feature type="region of interest" description="Disordered" evidence="8">
    <location>
        <begin position="147"/>
        <end position="205"/>
    </location>
</feature>
<dbReference type="AlphaFoldDB" id="A0A8X8CQZ0"/>
<evidence type="ECO:0000313" key="12">
    <source>
        <dbReference type="Proteomes" id="UP000886885"/>
    </source>
</evidence>
<dbReference type="EMBL" id="JAAWWB010000011">
    <property type="protein sequence ID" value="KAG6772416.1"/>
    <property type="molecule type" value="Genomic_DNA"/>
</dbReference>
<keyword evidence="5" id="KW-0131">Cell cycle</keyword>
<protein>
    <recommendedName>
        <fullName evidence="10">E2F/DP family winged-helix DNA-binding domain-containing protein</fullName>
    </recommendedName>
</protein>
<keyword evidence="12" id="KW-1185">Reference proteome</keyword>
<accession>A0A8X8CQZ0</accession>
<evidence type="ECO:0000256" key="6">
    <source>
        <dbReference type="RuleBase" id="RU003796"/>
    </source>
</evidence>
<dbReference type="InterPro" id="IPR003316">
    <property type="entry name" value="E2F_WHTH_DNA-bd_dom"/>
</dbReference>
<feature type="region of interest" description="Disordered" evidence="8">
    <location>
        <begin position="1"/>
        <end position="26"/>
    </location>
</feature>
<keyword evidence="7" id="KW-0175">Coiled coil</keyword>
<dbReference type="GO" id="GO:0046983">
    <property type="term" value="F:protein dimerization activity"/>
    <property type="evidence" value="ECO:0007669"/>
    <property type="project" value="InterPro"/>
</dbReference>
<dbReference type="PANTHER" id="PTHR12081:SF105">
    <property type="entry name" value="TRANSCRIPTION FACTOR E2FA"/>
    <property type="match status" value="1"/>
</dbReference>
<dbReference type="Pfam" id="PF02319">
    <property type="entry name" value="WHD_E2F_TDP"/>
    <property type="match status" value="1"/>
</dbReference>
<comment type="caution">
    <text evidence="11">The sequence shown here is derived from an EMBL/GenBank/DDBJ whole genome shotgun (WGS) entry which is preliminary data.</text>
</comment>
<feature type="transmembrane region" description="Helical" evidence="9">
    <location>
        <begin position="118"/>
        <end position="136"/>
    </location>
</feature>
<keyword evidence="3 6" id="KW-0238">DNA-binding</keyword>
<reference evidence="11" key="1">
    <citation type="journal article" date="2020" name="bioRxiv">
        <title>Hybrid origin of Populus tomentosa Carr. identified through genome sequencing and phylogenomic analysis.</title>
        <authorList>
            <person name="An X."/>
            <person name="Gao K."/>
            <person name="Chen Z."/>
            <person name="Li J."/>
            <person name="Yang X."/>
            <person name="Yang X."/>
            <person name="Zhou J."/>
            <person name="Guo T."/>
            <person name="Zhao T."/>
            <person name="Huang S."/>
            <person name="Miao D."/>
            <person name="Khan W.U."/>
            <person name="Rao P."/>
            <person name="Ye M."/>
            <person name="Lei B."/>
            <person name="Liao W."/>
            <person name="Wang J."/>
            <person name="Ji L."/>
            <person name="Li Y."/>
            <person name="Guo B."/>
            <person name="Mustafa N.S."/>
            <person name="Li S."/>
            <person name="Yun Q."/>
            <person name="Keller S.R."/>
            <person name="Mao J."/>
            <person name="Zhang R."/>
            <person name="Strauss S.H."/>
        </authorList>
    </citation>
    <scope>NUCLEOTIDE SEQUENCE</scope>
    <source>
        <strain evidence="11">GM15</strain>
        <tissue evidence="11">Leaf</tissue>
    </source>
</reference>
<keyword evidence="6" id="KW-0539">Nucleus</keyword>
<keyword evidence="9" id="KW-1133">Transmembrane helix</keyword>
<dbReference type="Proteomes" id="UP000886885">
    <property type="component" value="Chromosome 6A"/>
</dbReference>
<feature type="coiled-coil region" evidence="7">
    <location>
        <begin position="301"/>
        <end position="335"/>
    </location>
</feature>
<evidence type="ECO:0000256" key="1">
    <source>
        <dbReference type="ARBA" id="ARBA00010940"/>
    </source>
</evidence>
<gene>
    <name evidence="11" type="ORF">POTOM_023823</name>
</gene>
<evidence type="ECO:0000259" key="10">
    <source>
        <dbReference type="SMART" id="SM01372"/>
    </source>
</evidence>
<keyword evidence="9" id="KW-0472">Membrane</keyword>
<dbReference type="GO" id="GO:0000981">
    <property type="term" value="F:DNA-binding transcription factor activity, RNA polymerase II-specific"/>
    <property type="evidence" value="ECO:0007669"/>
    <property type="project" value="TreeGrafter"/>
</dbReference>
<feature type="compositionally biased region" description="Low complexity" evidence="8">
    <location>
        <begin position="1"/>
        <end position="12"/>
    </location>
</feature>
<dbReference type="FunFam" id="1.10.10.10:FF:000008">
    <property type="entry name" value="E2F transcription factor 1"/>
    <property type="match status" value="1"/>
</dbReference>
<feature type="transmembrane region" description="Helical" evidence="9">
    <location>
        <begin position="95"/>
        <end position="112"/>
    </location>
</feature>
<keyword evidence="4 6" id="KW-0804">Transcription</keyword>
<feature type="domain" description="E2F/DP family winged-helix DNA-binding" evidence="10">
    <location>
        <begin position="216"/>
        <end position="281"/>
    </location>
</feature>